<dbReference type="RefSeq" id="WP_233211955.1">
    <property type="nucleotide sequence ID" value="NZ_BSQD01000012.1"/>
</dbReference>
<gene>
    <name evidence="13" type="ORF">SAMN06295900_11271</name>
</gene>
<evidence type="ECO:0000256" key="9">
    <source>
        <dbReference type="ARBA" id="ARBA00023136"/>
    </source>
</evidence>
<keyword evidence="7" id="KW-0408">Iron</keyword>
<accession>A0A1X7FWL0</accession>
<dbReference type="PANTHER" id="PTHR11351">
    <property type="entry name" value="ACYL-COA DESATURASE"/>
    <property type="match status" value="1"/>
</dbReference>
<keyword evidence="5 11" id="KW-1133">Transmembrane helix</keyword>
<dbReference type="PANTHER" id="PTHR11351:SF3">
    <property type="entry name" value="BLL4393 PROTEIN"/>
    <property type="match status" value="1"/>
</dbReference>
<dbReference type="GO" id="GO:0016717">
    <property type="term" value="F:oxidoreductase activity, acting on paired donors, with oxidation of a pair of donors resulting in the reduction of molecular oxygen to two molecules of water"/>
    <property type="evidence" value="ECO:0007669"/>
    <property type="project" value="InterPro"/>
</dbReference>
<sequence length="330" mass="37035">MHIPSTGDLPMNPAGQGSPADHSAPVRGVSVLDARGARIKALTALGVMAIPFAGTLAGVWMLYVGLATWVDAWLFAVMYVLHMAGVSIGYHRFLAHRAFKTSNWFRALILICGSMAAQGPILFWVTTHRRHHTYSDRPGDPHSPNLCGESRAQRLRGLWHAHMPWMMSPEMSSWSYFAQDILKDRALFFFNQTYFYWVVLGLLIPAGIGGFATGNWHGALSGLVFGGFARMFIANQFAWCVGSICHRYGARPFDTNDHSTNNWIVAFLTFGEGLQNNHHAFPAWFRHGVRWWEPDLSGWILALLGKLGVVWELRSPSRDMIDRVRRRNAA</sequence>
<evidence type="ECO:0000256" key="2">
    <source>
        <dbReference type="ARBA" id="ARBA00008749"/>
    </source>
</evidence>
<dbReference type="GO" id="GO:0006631">
    <property type="term" value="P:fatty acid metabolic process"/>
    <property type="evidence" value="ECO:0007669"/>
    <property type="project" value="UniProtKB-KW"/>
</dbReference>
<feature type="transmembrane region" description="Helical" evidence="11">
    <location>
        <begin position="194"/>
        <end position="212"/>
    </location>
</feature>
<dbReference type="AlphaFoldDB" id="A0A1X7FWL0"/>
<comment type="similarity">
    <text evidence="2">Belongs to the fatty acid desaturase type 2 family.</text>
</comment>
<evidence type="ECO:0000256" key="4">
    <source>
        <dbReference type="ARBA" id="ARBA00022832"/>
    </source>
</evidence>
<dbReference type="CDD" id="cd03505">
    <property type="entry name" value="Delta9-FADS-like"/>
    <property type="match status" value="1"/>
</dbReference>
<keyword evidence="9 11" id="KW-0472">Membrane</keyword>
<keyword evidence="6" id="KW-0560">Oxidoreductase</keyword>
<evidence type="ECO:0000256" key="3">
    <source>
        <dbReference type="ARBA" id="ARBA00022692"/>
    </source>
</evidence>
<dbReference type="PRINTS" id="PR00075">
    <property type="entry name" value="FACDDSATRASE"/>
</dbReference>
<evidence type="ECO:0000256" key="1">
    <source>
        <dbReference type="ARBA" id="ARBA00004141"/>
    </source>
</evidence>
<keyword evidence="3 11" id="KW-0812">Transmembrane</keyword>
<dbReference type="Proteomes" id="UP000192911">
    <property type="component" value="Unassembled WGS sequence"/>
</dbReference>
<comment type="subcellular location">
    <subcellularLocation>
        <location evidence="1">Membrane</location>
        <topology evidence="1">Multi-pass membrane protein</topology>
    </subcellularLocation>
</comment>
<name>A0A1X7FWL0_TRICW</name>
<keyword evidence="14" id="KW-1185">Reference proteome</keyword>
<reference evidence="14" key="1">
    <citation type="submission" date="2017-04" db="EMBL/GenBank/DDBJ databases">
        <authorList>
            <person name="Varghese N."/>
            <person name="Submissions S."/>
        </authorList>
    </citation>
    <scope>NUCLEOTIDE SEQUENCE [LARGE SCALE GENOMIC DNA]</scope>
    <source>
        <strain evidence="14">Ballard 720</strain>
    </source>
</reference>
<keyword evidence="8" id="KW-0443">Lipid metabolism</keyword>
<feature type="transmembrane region" description="Helical" evidence="11">
    <location>
        <begin position="219"/>
        <end position="239"/>
    </location>
</feature>
<feature type="region of interest" description="Disordered" evidence="10">
    <location>
        <begin position="1"/>
        <end position="24"/>
    </location>
</feature>
<dbReference type="GO" id="GO:0016020">
    <property type="term" value="C:membrane"/>
    <property type="evidence" value="ECO:0007669"/>
    <property type="project" value="UniProtKB-SubCell"/>
</dbReference>
<protein>
    <submittedName>
        <fullName evidence="13">Stearoyl-CoA desaturase (Delta-9 desaturase)</fullName>
    </submittedName>
</protein>
<feature type="transmembrane region" description="Helical" evidence="11">
    <location>
        <begin position="42"/>
        <end position="66"/>
    </location>
</feature>
<evidence type="ECO:0000256" key="5">
    <source>
        <dbReference type="ARBA" id="ARBA00022989"/>
    </source>
</evidence>
<dbReference type="STRING" id="28094.SAMN06295900_11271"/>
<proteinExistence type="inferred from homology"/>
<keyword evidence="4" id="KW-0276">Fatty acid metabolism</keyword>
<evidence type="ECO:0000256" key="11">
    <source>
        <dbReference type="SAM" id="Phobius"/>
    </source>
</evidence>
<evidence type="ECO:0000256" key="6">
    <source>
        <dbReference type="ARBA" id="ARBA00023002"/>
    </source>
</evidence>
<dbReference type="EMBL" id="FXAH01000012">
    <property type="protein sequence ID" value="SMF60028.1"/>
    <property type="molecule type" value="Genomic_DNA"/>
</dbReference>
<organism evidence="13 14">
    <name type="scientific">Trinickia caryophylli</name>
    <name type="common">Paraburkholderia caryophylli</name>
    <dbReference type="NCBI Taxonomy" id="28094"/>
    <lineage>
        <taxon>Bacteria</taxon>
        <taxon>Pseudomonadati</taxon>
        <taxon>Pseudomonadota</taxon>
        <taxon>Betaproteobacteria</taxon>
        <taxon>Burkholderiales</taxon>
        <taxon>Burkholderiaceae</taxon>
        <taxon>Trinickia</taxon>
    </lineage>
</organism>
<feature type="domain" description="Fatty acid desaturase" evidence="12">
    <location>
        <begin position="68"/>
        <end position="293"/>
    </location>
</feature>
<evidence type="ECO:0000256" key="7">
    <source>
        <dbReference type="ARBA" id="ARBA00023004"/>
    </source>
</evidence>
<dbReference type="InterPro" id="IPR005804">
    <property type="entry name" value="FA_desaturase_dom"/>
</dbReference>
<feature type="transmembrane region" description="Helical" evidence="11">
    <location>
        <begin position="72"/>
        <end position="93"/>
    </location>
</feature>
<dbReference type="GeneID" id="95551940"/>
<evidence type="ECO:0000259" key="12">
    <source>
        <dbReference type="Pfam" id="PF00487"/>
    </source>
</evidence>
<evidence type="ECO:0000313" key="14">
    <source>
        <dbReference type="Proteomes" id="UP000192911"/>
    </source>
</evidence>
<dbReference type="Pfam" id="PF00487">
    <property type="entry name" value="FA_desaturase"/>
    <property type="match status" value="1"/>
</dbReference>
<feature type="transmembrane region" description="Helical" evidence="11">
    <location>
        <begin position="105"/>
        <end position="125"/>
    </location>
</feature>
<evidence type="ECO:0000256" key="8">
    <source>
        <dbReference type="ARBA" id="ARBA00023098"/>
    </source>
</evidence>
<evidence type="ECO:0000256" key="10">
    <source>
        <dbReference type="SAM" id="MobiDB-lite"/>
    </source>
</evidence>
<evidence type="ECO:0000313" key="13">
    <source>
        <dbReference type="EMBL" id="SMF60028.1"/>
    </source>
</evidence>
<dbReference type="InterPro" id="IPR015876">
    <property type="entry name" value="Acyl-CoA_DS"/>
</dbReference>